<feature type="non-terminal residue" evidence="2">
    <location>
        <position position="1"/>
    </location>
</feature>
<name>A0A267EQF0_9PLAT</name>
<evidence type="ECO:0000313" key="2">
    <source>
        <dbReference type="EMBL" id="PAA62962.1"/>
    </source>
</evidence>
<gene>
    <name evidence="2" type="ORF">BOX15_Mlig034236g1</name>
</gene>
<evidence type="ECO:0000313" key="3">
    <source>
        <dbReference type="Proteomes" id="UP000215902"/>
    </source>
</evidence>
<protein>
    <submittedName>
        <fullName evidence="2">Uncharacterized protein</fullName>
    </submittedName>
</protein>
<proteinExistence type="predicted"/>
<dbReference type="EMBL" id="NIVC01001886">
    <property type="protein sequence ID" value="PAA62962.1"/>
    <property type="molecule type" value="Genomic_DNA"/>
</dbReference>
<organism evidence="2 3">
    <name type="scientific">Macrostomum lignano</name>
    <dbReference type="NCBI Taxonomy" id="282301"/>
    <lineage>
        <taxon>Eukaryota</taxon>
        <taxon>Metazoa</taxon>
        <taxon>Spiralia</taxon>
        <taxon>Lophotrochozoa</taxon>
        <taxon>Platyhelminthes</taxon>
        <taxon>Rhabditophora</taxon>
        <taxon>Macrostomorpha</taxon>
        <taxon>Macrostomida</taxon>
        <taxon>Macrostomidae</taxon>
        <taxon>Macrostomum</taxon>
    </lineage>
</organism>
<evidence type="ECO:0000256" key="1">
    <source>
        <dbReference type="SAM" id="MobiDB-lite"/>
    </source>
</evidence>
<reference evidence="2 3" key="1">
    <citation type="submission" date="2017-06" db="EMBL/GenBank/DDBJ databases">
        <title>A platform for efficient transgenesis in Macrostomum lignano, a flatworm model organism for stem cell research.</title>
        <authorList>
            <person name="Berezikov E."/>
        </authorList>
    </citation>
    <scope>NUCLEOTIDE SEQUENCE [LARGE SCALE GENOMIC DNA]</scope>
    <source>
        <strain evidence="2">DV1</strain>
        <tissue evidence="2">Whole organism</tissue>
    </source>
</reference>
<sequence>SHSHSHSSPSRSPAGGGGSPKIGGLRTGPPVPQRQQQHLIGMSAAGASPAANRRRPFHGLKAPPRDDSFSNLDDICDMLSDLQSILDKELRGQAAT</sequence>
<dbReference type="OrthoDB" id="5314041at2759"/>
<feature type="compositionally biased region" description="Low complexity" evidence="1">
    <location>
        <begin position="1"/>
        <end position="13"/>
    </location>
</feature>
<keyword evidence="3" id="KW-1185">Reference proteome</keyword>
<dbReference type="Proteomes" id="UP000215902">
    <property type="component" value="Unassembled WGS sequence"/>
</dbReference>
<accession>A0A267EQF0</accession>
<feature type="region of interest" description="Disordered" evidence="1">
    <location>
        <begin position="1"/>
        <end position="71"/>
    </location>
</feature>
<dbReference type="AlphaFoldDB" id="A0A267EQF0"/>
<comment type="caution">
    <text evidence="2">The sequence shown here is derived from an EMBL/GenBank/DDBJ whole genome shotgun (WGS) entry which is preliminary data.</text>
</comment>